<dbReference type="GeneID" id="59344613"/>
<gene>
    <name evidence="1" type="ORF">MIND_00531100</name>
</gene>
<evidence type="ECO:0000313" key="1">
    <source>
        <dbReference type="EMBL" id="KAF7307370.1"/>
    </source>
</evidence>
<organism evidence="1 2">
    <name type="scientific">Mycena indigotica</name>
    <dbReference type="NCBI Taxonomy" id="2126181"/>
    <lineage>
        <taxon>Eukaryota</taxon>
        <taxon>Fungi</taxon>
        <taxon>Dikarya</taxon>
        <taxon>Basidiomycota</taxon>
        <taxon>Agaricomycotina</taxon>
        <taxon>Agaricomycetes</taxon>
        <taxon>Agaricomycetidae</taxon>
        <taxon>Agaricales</taxon>
        <taxon>Marasmiineae</taxon>
        <taxon>Mycenaceae</taxon>
        <taxon>Mycena</taxon>
    </lineage>
</organism>
<name>A0A8H6SW80_9AGAR</name>
<dbReference type="Proteomes" id="UP000636479">
    <property type="component" value="Unassembled WGS sequence"/>
</dbReference>
<accession>A0A8H6SW80</accession>
<dbReference type="EMBL" id="JACAZF010000004">
    <property type="protein sequence ID" value="KAF7307370.1"/>
    <property type="molecule type" value="Genomic_DNA"/>
</dbReference>
<comment type="caution">
    <text evidence="1">The sequence shown here is derived from an EMBL/GenBank/DDBJ whole genome shotgun (WGS) entry which is preliminary data.</text>
</comment>
<reference evidence="1" key="1">
    <citation type="submission" date="2020-05" db="EMBL/GenBank/DDBJ databases">
        <title>Mycena genomes resolve the evolution of fungal bioluminescence.</title>
        <authorList>
            <person name="Tsai I.J."/>
        </authorList>
    </citation>
    <scope>NUCLEOTIDE SEQUENCE</scope>
    <source>
        <strain evidence="1">171206Taipei</strain>
    </source>
</reference>
<evidence type="ECO:0000313" key="2">
    <source>
        <dbReference type="Proteomes" id="UP000636479"/>
    </source>
</evidence>
<sequence>MCHDSSEAHTMPSPPNGFFVLGQQAQALRFLLSETPIFFARARLRRHGRLALAKTYRPPSNLPTLSSPPVLSLPLALRPKIVAVLADLCFCEMFGLDVVRKINVDTTQPNSASNSHPLLPEPACGVVRLVYIATMSCARGQCGHVVIFPNVGLCSLAAIVIPRHRRWIWSVDTCIPGWTATDFSPRHRTSTPAS</sequence>
<proteinExistence type="predicted"/>
<keyword evidence="2" id="KW-1185">Reference proteome</keyword>
<dbReference type="AlphaFoldDB" id="A0A8H6SW80"/>
<protein>
    <submittedName>
        <fullName evidence="1">Uncharacterized protein</fullName>
    </submittedName>
</protein>
<dbReference type="RefSeq" id="XP_037222389.1">
    <property type="nucleotide sequence ID" value="XM_037362097.1"/>
</dbReference>